<dbReference type="NCBIfam" id="TIGR01145">
    <property type="entry name" value="ATP_synt_delta"/>
    <property type="match status" value="1"/>
</dbReference>
<comment type="function">
    <text evidence="8">This protein is part of the stalk that links CF(0) to CF(1). It either transmits conformational changes from CF(0) to CF(1) or is implicated in proton conduction.</text>
</comment>
<dbReference type="EMBL" id="BAABWN010000009">
    <property type="protein sequence ID" value="GAA6168997.1"/>
    <property type="molecule type" value="Genomic_DNA"/>
</dbReference>
<evidence type="ECO:0000313" key="10">
    <source>
        <dbReference type="Proteomes" id="UP001465153"/>
    </source>
</evidence>
<reference evidence="9 10" key="1">
    <citation type="submission" date="2024-04" db="EMBL/GenBank/DDBJ databases">
        <title>Draft genome sequence of Sessilibacter corallicola NBRC 116591.</title>
        <authorList>
            <person name="Miyakawa T."/>
            <person name="Kusuya Y."/>
            <person name="Miura T."/>
        </authorList>
    </citation>
    <scope>NUCLEOTIDE SEQUENCE [LARGE SCALE GENOMIC DNA]</scope>
    <source>
        <strain evidence="9 10">KU-00831-HH</strain>
    </source>
</reference>
<dbReference type="Pfam" id="PF00213">
    <property type="entry name" value="OSCP"/>
    <property type="match status" value="1"/>
</dbReference>
<dbReference type="PROSITE" id="PS00389">
    <property type="entry name" value="ATPASE_DELTA"/>
    <property type="match status" value="1"/>
</dbReference>
<keyword evidence="7 8" id="KW-0066">ATP synthesis</keyword>
<proteinExistence type="inferred from homology"/>
<dbReference type="Gene3D" id="1.10.520.20">
    <property type="entry name" value="N-terminal domain of the delta subunit of the F1F0-ATP synthase"/>
    <property type="match status" value="1"/>
</dbReference>
<dbReference type="RefSeq" id="WP_353303657.1">
    <property type="nucleotide sequence ID" value="NZ_BAABWN010000009.1"/>
</dbReference>
<comment type="similarity">
    <text evidence="8">Belongs to the ATPase delta chain family.</text>
</comment>
<keyword evidence="5 8" id="KW-0472">Membrane</keyword>
<evidence type="ECO:0000256" key="3">
    <source>
        <dbReference type="ARBA" id="ARBA00022781"/>
    </source>
</evidence>
<keyword evidence="2 8" id="KW-0813">Transport</keyword>
<protein>
    <recommendedName>
        <fullName evidence="8">ATP synthase subunit delta</fullName>
    </recommendedName>
    <alternativeName>
        <fullName evidence="8">ATP synthase F(1) sector subunit delta</fullName>
    </alternativeName>
    <alternativeName>
        <fullName evidence="8">F-type ATPase subunit delta</fullName>
        <shortName evidence="8">F-ATPase subunit delta</shortName>
    </alternativeName>
</protein>
<dbReference type="InterPro" id="IPR026015">
    <property type="entry name" value="ATP_synth_OSCP/delta_N_sf"/>
</dbReference>
<keyword evidence="4 8" id="KW-0406">Ion transport</keyword>
<dbReference type="InterPro" id="IPR020781">
    <property type="entry name" value="ATPase_OSCP/d_CS"/>
</dbReference>
<accession>A0ABQ0ABH2</accession>
<name>A0ABQ0ABH2_9GAMM</name>
<dbReference type="PANTHER" id="PTHR11910">
    <property type="entry name" value="ATP SYNTHASE DELTA CHAIN"/>
    <property type="match status" value="1"/>
</dbReference>
<gene>
    <name evidence="8" type="primary">atpH</name>
    <name evidence="9" type="ORF">NBRC116591_28080</name>
</gene>
<dbReference type="PRINTS" id="PR00125">
    <property type="entry name" value="ATPASEDELTA"/>
</dbReference>
<evidence type="ECO:0000256" key="5">
    <source>
        <dbReference type="ARBA" id="ARBA00023136"/>
    </source>
</evidence>
<dbReference type="HAMAP" id="MF_01416">
    <property type="entry name" value="ATP_synth_delta_bact"/>
    <property type="match status" value="1"/>
</dbReference>
<comment type="caution">
    <text evidence="9">The sequence shown here is derived from an EMBL/GenBank/DDBJ whole genome shotgun (WGS) entry which is preliminary data.</text>
</comment>
<keyword evidence="6 8" id="KW-0139">CF(1)</keyword>
<evidence type="ECO:0000256" key="2">
    <source>
        <dbReference type="ARBA" id="ARBA00022448"/>
    </source>
</evidence>
<evidence type="ECO:0000256" key="8">
    <source>
        <dbReference type="HAMAP-Rule" id="MF_01416"/>
    </source>
</evidence>
<dbReference type="InterPro" id="IPR000711">
    <property type="entry name" value="ATPase_OSCP/dsu"/>
</dbReference>
<dbReference type="NCBIfam" id="NF004402">
    <property type="entry name" value="PRK05758.2-2"/>
    <property type="match status" value="1"/>
</dbReference>
<keyword evidence="8" id="KW-1003">Cell membrane</keyword>
<evidence type="ECO:0000256" key="6">
    <source>
        <dbReference type="ARBA" id="ARBA00023196"/>
    </source>
</evidence>
<comment type="subcellular location">
    <subcellularLocation>
        <location evidence="8">Cell membrane</location>
        <topology evidence="8">Peripheral membrane protein</topology>
    </subcellularLocation>
    <subcellularLocation>
        <location evidence="1">Membrane</location>
    </subcellularLocation>
</comment>
<sequence length="178" mass="18787">MAELTTLARPYAKAAFEFAKGANALGNWAEMLSVAAAVSQSDTVAKVLASPTLTAAQKGETFVDVCGDAINDKGQNFIRNLAANKRLGLLPQISDLYEQFKAQLEQSVEVDVASAFELSETTLDKLAQALKTNLGREVKVQGSVDSSLIGGVVIRAGDTVIDESIKGRLAKLAEAMNA</sequence>
<evidence type="ECO:0000256" key="1">
    <source>
        <dbReference type="ARBA" id="ARBA00004370"/>
    </source>
</evidence>
<comment type="function">
    <text evidence="8">F(1)F(0) ATP synthase produces ATP from ADP in the presence of a proton or sodium gradient. F-type ATPases consist of two structural domains, F(1) containing the extramembraneous catalytic core and F(0) containing the membrane proton channel, linked together by a central stalk and a peripheral stalk. During catalysis, ATP synthesis in the catalytic domain of F(1) is coupled via a rotary mechanism of the central stalk subunits to proton translocation.</text>
</comment>
<dbReference type="Proteomes" id="UP001465153">
    <property type="component" value="Unassembled WGS sequence"/>
</dbReference>
<organism evidence="9 10">
    <name type="scientific">Sessilibacter corallicola</name>
    <dbReference type="NCBI Taxonomy" id="2904075"/>
    <lineage>
        <taxon>Bacteria</taxon>
        <taxon>Pseudomonadati</taxon>
        <taxon>Pseudomonadota</taxon>
        <taxon>Gammaproteobacteria</taxon>
        <taxon>Cellvibrionales</taxon>
        <taxon>Cellvibrionaceae</taxon>
        <taxon>Sessilibacter</taxon>
    </lineage>
</organism>
<dbReference type="SUPFAM" id="SSF47928">
    <property type="entry name" value="N-terminal domain of the delta subunit of the F1F0-ATP synthase"/>
    <property type="match status" value="1"/>
</dbReference>
<evidence type="ECO:0000256" key="4">
    <source>
        <dbReference type="ARBA" id="ARBA00023065"/>
    </source>
</evidence>
<keyword evidence="3 8" id="KW-0375">Hydrogen ion transport</keyword>
<evidence type="ECO:0000313" key="9">
    <source>
        <dbReference type="EMBL" id="GAA6168997.1"/>
    </source>
</evidence>
<evidence type="ECO:0000256" key="7">
    <source>
        <dbReference type="ARBA" id="ARBA00023310"/>
    </source>
</evidence>
<keyword evidence="10" id="KW-1185">Reference proteome</keyword>